<dbReference type="Proteomes" id="UP001066276">
    <property type="component" value="Chromosome 6"/>
</dbReference>
<accession>A0AAV7QH71</accession>
<feature type="compositionally biased region" description="Basic and acidic residues" evidence="1">
    <location>
        <begin position="122"/>
        <end position="131"/>
    </location>
</feature>
<protein>
    <submittedName>
        <fullName evidence="2">Uncharacterized protein</fullName>
    </submittedName>
</protein>
<sequence>MPDAVTRLNGSNKKLCLQEQQSDCQSHADDLKNHSRWNSIRIQWVPQLQKALTSENMYETSTVISWERLTSYKGSALRRYNGGHARADPFCQGDDEPKAKPEDGEDVLAGQCPGFLRGGHWASRDSREPIHVFRTTRGGGGRRKGSPSQRAGTEAPGADGRGNLG</sequence>
<evidence type="ECO:0000313" key="2">
    <source>
        <dbReference type="EMBL" id="KAJ1138439.1"/>
    </source>
</evidence>
<feature type="region of interest" description="Disordered" evidence="1">
    <location>
        <begin position="86"/>
        <end position="165"/>
    </location>
</feature>
<gene>
    <name evidence="2" type="ORF">NDU88_004824</name>
</gene>
<name>A0AAV7QH71_PLEWA</name>
<reference evidence="2" key="1">
    <citation type="journal article" date="2022" name="bioRxiv">
        <title>Sequencing and chromosome-scale assembly of the giantPleurodeles waltlgenome.</title>
        <authorList>
            <person name="Brown T."/>
            <person name="Elewa A."/>
            <person name="Iarovenko S."/>
            <person name="Subramanian E."/>
            <person name="Araus A.J."/>
            <person name="Petzold A."/>
            <person name="Susuki M."/>
            <person name="Suzuki K.-i.T."/>
            <person name="Hayashi T."/>
            <person name="Toyoda A."/>
            <person name="Oliveira C."/>
            <person name="Osipova E."/>
            <person name="Leigh N.D."/>
            <person name="Simon A."/>
            <person name="Yun M.H."/>
        </authorList>
    </citation>
    <scope>NUCLEOTIDE SEQUENCE</scope>
    <source>
        <strain evidence="2">20211129_DDA</strain>
        <tissue evidence="2">Liver</tissue>
    </source>
</reference>
<dbReference type="AlphaFoldDB" id="A0AAV7QH71"/>
<organism evidence="2 3">
    <name type="scientific">Pleurodeles waltl</name>
    <name type="common">Iberian ribbed newt</name>
    <dbReference type="NCBI Taxonomy" id="8319"/>
    <lineage>
        <taxon>Eukaryota</taxon>
        <taxon>Metazoa</taxon>
        <taxon>Chordata</taxon>
        <taxon>Craniata</taxon>
        <taxon>Vertebrata</taxon>
        <taxon>Euteleostomi</taxon>
        <taxon>Amphibia</taxon>
        <taxon>Batrachia</taxon>
        <taxon>Caudata</taxon>
        <taxon>Salamandroidea</taxon>
        <taxon>Salamandridae</taxon>
        <taxon>Pleurodelinae</taxon>
        <taxon>Pleurodeles</taxon>
    </lineage>
</organism>
<proteinExistence type="predicted"/>
<dbReference type="EMBL" id="JANPWB010000010">
    <property type="protein sequence ID" value="KAJ1138439.1"/>
    <property type="molecule type" value="Genomic_DNA"/>
</dbReference>
<evidence type="ECO:0000313" key="3">
    <source>
        <dbReference type="Proteomes" id="UP001066276"/>
    </source>
</evidence>
<comment type="caution">
    <text evidence="2">The sequence shown here is derived from an EMBL/GenBank/DDBJ whole genome shotgun (WGS) entry which is preliminary data.</text>
</comment>
<keyword evidence="3" id="KW-1185">Reference proteome</keyword>
<evidence type="ECO:0000256" key="1">
    <source>
        <dbReference type="SAM" id="MobiDB-lite"/>
    </source>
</evidence>